<evidence type="ECO:0000256" key="1">
    <source>
        <dbReference type="ARBA" id="ARBA00001936"/>
    </source>
</evidence>
<organism evidence="11 12">
    <name type="scientific">Dissophora globulifera</name>
    <dbReference type="NCBI Taxonomy" id="979702"/>
    <lineage>
        <taxon>Eukaryota</taxon>
        <taxon>Fungi</taxon>
        <taxon>Fungi incertae sedis</taxon>
        <taxon>Mucoromycota</taxon>
        <taxon>Mortierellomycotina</taxon>
        <taxon>Mortierellomycetes</taxon>
        <taxon>Mortierellales</taxon>
        <taxon>Mortierellaceae</taxon>
        <taxon>Dissophora</taxon>
    </lineage>
</organism>
<keyword evidence="6" id="KW-0479">Metal-binding</keyword>
<dbReference type="InterPro" id="IPR043519">
    <property type="entry name" value="NT_sf"/>
</dbReference>
<dbReference type="InterPro" id="IPR054708">
    <property type="entry name" value="MTPAP-like_central"/>
</dbReference>
<feature type="non-terminal residue" evidence="11">
    <location>
        <position position="609"/>
    </location>
</feature>
<dbReference type="Proteomes" id="UP000738325">
    <property type="component" value="Unassembled WGS sequence"/>
</dbReference>
<dbReference type="GO" id="GO:0046872">
    <property type="term" value="F:metal ion binding"/>
    <property type="evidence" value="ECO:0007669"/>
    <property type="project" value="UniProtKB-KW"/>
</dbReference>
<reference evidence="11" key="1">
    <citation type="journal article" date="2020" name="Fungal Divers.">
        <title>Resolving the Mortierellaceae phylogeny through synthesis of multi-gene phylogenetics and phylogenomics.</title>
        <authorList>
            <person name="Vandepol N."/>
            <person name="Liber J."/>
            <person name="Desiro A."/>
            <person name="Na H."/>
            <person name="Kennedy M."/>
            <person name="Barry K."/>
            <person name="Grigoriev I.V."/>
            <person name="Miller A.N."/>
            <person name="O'Donnell K."/>
            <person name="Stajich J.E."/>
            <person name="Bonito G."/>
        </authorList>
    </citation>
    <scope>NUCLEOTIDE SEQUENCE</scope>
    <source>
        <strain evidence="11">REB-010B</strain>
    </source>
</reference>
<evidence type="ECO:0000256" key="5">
    <source>
        <dbReference type="ARBA" id="ARBA00022679"/>
    </source>
</evidence>
<dbReference type="PANTHER" id="PTHR12271">
    <property type="entry name" value="POLY A POLYMERASE CID PAP -RELATED"/>
    <property type="match status" value="1"/>
</dbReference>
<comment type="similarity">
    <text evidence="3">Belongs to the DNA polymerase type-B-like family.</text>
</comment>
<evidence type="ECO:0000256" key="6">
    <source>
        <dbReference type="ARBA" id="ARBA00022723"/>
    </source>
</evidence>
<evidence type="ECO:0000259" key="10">
    <source>
        <dbReference type="Pfam" id="PF22600"/>
    </source>
</evidence>
<gene>
    <name evidence="11" type="ORF">BGZ99_000182</name>
</gene>
<feature type="region of interest" description="Disordered" evidence="8">
    <location>
        <begin position="569"/>
        <end position="609"/>
    </location>
</feature>
<sequence>GLLPTEESHQRRTRLIRKIESIVHSEWLGQDIKVLPFGSTVNDLGTNTSDVDICILTSWLGLQGVEMLAEVFRKHGMDNVFCVPGAKVPIVKLWDPELQLSCDMNINTQLGIMNSRMVRTYVAIDDRVRPFAMIIKHWARKRVLNDAANGGTISTYSWICMVINFLQMRSPPILPSLHDMPHELSPDNQVINGNNTSFFSDLSRLEGFGRANKESLGGLLYAFFRKFAIEFDYDHHVVSVRHGCYLTKESKGWHIPGKHYRLLCVEEPFDTTRNLGNSCDMASSKGLKQEFRRALDILNHGGSLDQVCEQWVFPPCYYHNNCSNFRGNGYSSNNSNTTAGRRYTNGFRSHHHHNTPSEIDARPDGSSKCSEPSRHSRTSNVFYPSSHRRERSGNEKRSRSSSAYLRDTTQSITTPKTNSVRMELQTGLEANRLDSLIEEAIADNIPSFKDSKVLAMSADDSAVHGSAFPNGGLKTTAQFQDGISGSTSSTEELGNKMGSSRNMPLSRQKLSSKAHYGGDGSKTQGGQKNGRVGGANRDGARSAKAPRTTVELCLADIAKIVNKSELVPSVAAEPVTRGGESIRKKGSKKSVLWSTNSNRGESRGNHHSA</sequence>
<dbReference type="PANTHER" id="PTHR12271:SF113">
    <property type="entry name" value="POLY(A) RNA POLYMERASE CID11"/>
    <property type="match status" value="1"/>
</dbReference>
<evidence type="ECO:0000259" key="9">
    <source>
        <dbReference type="Pfam" id="PF03828"/>
    </source>
</evidence>
<dbReference type="EMBL" id="JAAAIP010001015">
    <property type="protein sequence ID" value="KAG0310714.1"/>
    <property type="molecule type" value="Genomic_DNA"/>
</dbReference>
<accession>A0A9P6UKP1</accession>
<comment type="cofactor">
    <cofactor evidence="2">
        <name>Mg(2+)</name>
        <dbReference type="ChEBI" id="CHEBI:18420"/>
    </cofactor>
</comment>
<feature type="domain" description="Poly(A) RNA polymerase mitochondrial-like central palm" evidence="10">
    <location>
        <begin position="3"/>
        <end position="122"/>
    </location>
</feature>
<dbReference type="OrthoDB" id="2274644at2759"/>
<dbReference type="Gene3D" id="1.10.1410.10">
    <property type="match status" value="1"/>
</dbReference>
<feature type="compositionally biased region" description="Polar residues" evidence="8">
    <location>
        <begin position="479"/>
        <end position="511"/>
    </location>
</feature>
<dbReference type="SUPFAM" id="SSF81301">
    <property type="entry name" value="Nucleotidyltransferase"/>
    <property type="match status" value="1"/>
</dbReference>
<keyword evidence="7" id="KW-0460">Magnesium</keyword>
<comment type="cofactor">
    <cofactor evidence="1">
        <name>Mn(2+)</name>
        <dbReference type="ChEBI" id="CHEBI:29035"/>
    </cofactor>
</comment>
<dbReference type="AlphaFoldDB" id="A0A9P6UKP1"/>
<dbReference type="SUPFAM" id="SSF81631">
    <property type="entry name" value="PAP/OAS1 substrate-binding domain"/>
    <property type="match status" value="1"/>
</dbReference>
<evidence type="ECO:0000256" key="8">
    <source>
        <dbReference type="SAM" id="MobiDB-lite"/>
    </source>
</evidence>
<feature type="compositionally biased region" description="Basic and acidic residues" evidence="8">
    <location>
        <begin position="600"/>
        <end position="609"/>
    </location>
</feature>
<comment type="caution">
    <text evidence="11">The sequence shown here is derived from an EMBL/GenBank/DDBJ whole genome shotgun (WGS) entry which is preliminary data.</text>
</comment>
<feature type="domain" description="PAP-associated" evidence="9">
    <location>
        <begin position="215"/>
        <end position="272"/>
    </location>
</feature>
<dbReference type="GO" id="GO:0031123">
    <property type="term" value="P:RNA 3'-end processing"/>
    <property type="evidence" value="ECO:0007669"/>
    <property type="project" value="TreeGrafter"/>
</dbReference>
<dbReference type="GO" id="GO:0010605">
    <property type="term" value="P:negative regulation of macromolecule metabolic process"/>
    <property type="evidence" value="ECO:0007669"/>
    <property type="project" value="UniProtKB-ARBA"/>
</dbReference>
<dbReference type="Gene3D" id="3.30.460.10">
    <property type="entry name" value="Beta Polymerase, domain 2"/>
    <property type="match status" value="1"/>
</dbReference>
<evidence type="ECO:0000256" key="7">
    <source>
        <dbReference type="ARBA" id="ARBA00022842"/>
    </source>
</evidence>
<evidence type="ECO:0000313" key="11">
    <source>
        <dbReference type="EMBL" id="KAG0310714.1"/>
    </source>
</evidence>
<feature type="region of interest" description="Disordered" evidence="8">
    <location>
        <begin position="479"/>
        <end position="546"/>
    </location>
</feature>
<keyword evidence="12" id="KW-1185">Reference proteome</keyword>
<keyword evidence="5" id="KW-0808">Transferase</keyword>
<protein>
    <recommendedName>
        <fullName evidence="4">polynucleotide adenylyltransferase</fullName>
        <ecNumber evidence="4">2.7.7.19</ecNumber>
    </recommendedName>
</protein>
<evidence type="ECO:0000256" key="4">
    <source>
        <dbReference type="ARBA" id="ARBA00012388"/>
    </source>
</evidence>
<dbReference type="InterPro" id="IPR002058">
    <property type="entry name" value="PAP_assoc"/>
</dbReference>
<evidence type="ECO:0000313" key="12">
    <source>
        <dbReference type="Proteomes" id="UP000738325"/>
    </source>
</evidence>
<evidence type="ECO:0000256" key="2">
    <source>
        <dbReference type="ARBA" id="ARBA00001946"/>
    </source>
</evidence>
<evidence type="ECO:0000256" key="3">
    <source>
        <dbReference type="ARBA" id="ARBA00008593"/>
    </source>
</evidence>
<dbReference type="Pfam" id="PF22600">
    <property type="entry name" value="MTPAP-like_central"/>
    <property type="match status" value="1"/>
</dbReference>
<dbReference type="EC" id="2.7.7.19" evidence="4"/>
<dbReference type="CDD" id="cd05402">
    <property type="entry name" value="NT_PAP_TUTase"/>
    <property type="match status" value="1"/>
</dbReference>
<dbReference type="Pfam" id="PF03828">
    <property type="entry name" value="PAP_assoc"/>
    <property type="match status" value="1"/>
</dbReference>
<feature type="region of interest" description="Disordered" evidence="8">
    <location>
        <begin position="336"/>
        <end position="418"/>
    </location>
</feature>
<name>A0A9P6UKP1_9FUNG</name>
<feature type="compositionally biased region" description="Polar residues" evidence="8">
    <location>
        <begin position="400"/>
        <end position="418"/>
    </location>
</feature>
<dbReference type="GO" id="GO:1990817">
    <property type="term" value="F:poly(A) RNA polymerase activity"/>
    <property type="evidence" value="ECO:0007669"/>
    <property type="project" value="UniProtKB-EC"/>
</dbReference>
<proteinExistence type="inferred from homology"/>